<dbReference type="OrthoDB" id="440325at2759"/>
<dbReference type="InterPro" id="IPR016161">
    <property type="entry name" value="Ald_DH/histidinol_DH"/>
</dbReference>
<evidence type="ECO:0000256" key="7">
    <source>
        <dbReference type="RuleBase" id="RU003345"/>
    </source>
</evidence>
<evidence type="ECO:0000313" key="10">
    <source>
        <dbReference type="Proteomes" id="UP000305948"/>
    </source>
</evidence>
<dbReference type="GO" id="GO:0006081">
    <property type="term" value="P:aldehyde metabolic process"/>
    <property type="evidence" value="ECO:0007669"/>
    <property type="project" value="InterPro"/>
</dbReference>
<dbReference type="InterPro" id="IPR016163">
    <property type="entry name" value="Ald_DH_C"/>
</dbReference>
<dbReference type="FunFam" id="3.40.605.10:FF:000004">
    <property type="entry name" value="Aldehyde dehydrogenase"/>
    <property type="match status" value="1"/>
</dbReference>
<keyword evidence="2 4" id="KW-0560">Oxidoreductase</keyword>
<evidence type="ECO:0000256" key="4">
    <source>
        <dbReference type="PIRNR" id="PIRNR036492"/>
    </source>
</evidence>
<name>A0A5C3MZ36_9AGAM</name>
<proteinExistence type="inferred from homology"/>
<accession>A0A5C3MZ36</accession>
<protein>
    <recommendedName>
        <fullName evidence="4">Aldehyde dehydrogenase</fullName>
    </recommendedName>
</protein>
<evidence type="ECO:0000313" key="9">
    <source>
        <dbReference type="EMBL" id="TFK50470.1"/>
    </source>
</evidence>
<dbReference type="InterPro" id="IPR012394">
    <property type="entry name" value="Aldehyde_DH_NAD(P)"/>
</dbReference>
<dbReference type="STRING" id="5364.A0A5C3MZ36"/>
<sequence length="474" mass="52097">MLQHTPTSDIEPTYKRLCDTFHSGATLPLAYRRRQLLQLARMIQDNQTALEEAIFADLGKAKQEAVMSELAPIVSSALQAVDKLEEWNKVEKPEVHESWRSGWDTTIYIVPKGVCLIISPWNYPYILSLCPLVGALAAGCAAVLKPSELSPATSTILARLVPKYLDPNAYAVVNGAVPETSALINLKWNHIVYTGGIRVGRLIAAAAAKNVTPVTLELGGKSPAFVDESTDMEVAARRILFGKQQNSGQLCVTPDYVLVPRHKKAELIAGFEKANKAFWPDGALAPTSHIGKIVNPGHHTRLTSMLKNTKGKIVIGGQIEGDKRIAPTIVDDVPLDDVLMEDELFGPILPIVPVDDVEDALRVIRERPYPLVLYCFTESEDVRHKFVTRTNSGTLVFNDTFSQLAVHEIPFGGHGDSGYGSWNGKHSFDTFVHRRGSTNVPIAADPHLAFRYPPYNNASYEMFAGAVKQPIPEF</sequence>
<keyword evidence="10" id="KW-1185">Reference proteome</keyword>
<dbReference type="PIRSF" id="PIRSF036492">
    <property type="entry name" value="ALDH"/>
    <property type="match status" value="1"/>
</dbReference>
<dbReference type="InterPro" id="IPR016162">
    <property type="entry name" value="Ald_DH_N"/>
</dbReference>
<evidence type="ECO:0000256" key="3">
    <source>
        <dbReference type="ARBA" id="ARBA00023027"/>
    </source>
</evidence>
<dbReference type="PROSITE" id="PS00687">
    <property type="entry name" value="ALDEHYDE_DEHYDR_GLU"/>
    <property type="match status" value="1"/>
</dbReference>
<evidence type="ECO:0000259" key="8">
    <source>
        <dbReference type="Pfam" id="PF00171"/>
    </source>
</evidence>
<organism evidence="9 10">
    <name type="scientific">Heliocybe sulcata</name>
    <dbReference type="NCBI Taxonomy" id="5364"/>
    <lineage>
        <taxon>Eukaryota</taxon>
        <taxon>Fungi</taxon>
        <taxon>Dikarya</taxon>
        <taxon>Basidiomycota</taxon>
        <taxon>Agaricomycotina</taxon>
        <taxon>Agaricomycetes</taxon>
        <taxon>Gloeophyllales</taxon>
        <taxon>Gloeophyllaceae</taxon>
        <taxon>Heliocybe</taxon>
    </lineage>
</organism>
<feature type="domain" description="Aldehyde dehydrogenase" evidence="8">
    <location>
        <begin position="14"/>
        <end position="432"/>
    </location>
</feature>
<evidence type="ECO:0000256" key="6">
    <source>
        <dbReference type="PROSITE-ProRule" id="PRU10007"/>
    </source>
</evidence>
<evidence type="ECO:0000256" key="1">
    <source>
        <dbReference type="ARBA" id="ARBA00009986"/>
    </source>
</evidence>
<feature type="active site" evidence="5 6">
    <location>
        <position position="217"/>
    </location>
</feature>
<dbReference type="PANTHER" id="PTHR43570:SF16">
    <property type="entry name" value="ALDEHYDE DEHYDROGENASE TYPE III, ISOFORM Q"/>
    <property type="match status" value="1"/>
</dbReference>
<reference evidence="9 10" key="1">
    <citation type="journal article" date="2019" name="Nat. Ecol. Evol.">
        <title>Megaphylogeny resolves global patterns of mushroom evolution.</title>
        <authorList>
            <person name="Varga T."/>
            <person name="Krizsan K."/>
            <person name="Foldi C."/>
            <person name="Dima B."/>
            <person name="Sanchez-Garcia M."/>
            <person name="Sanchez-Ramirez S."/>
            <person name="Szollosi G.J."/>
            <person name="Szarkandi J.G."/>
            <person name="Papp V."/>
            <person name="Albert L."/>
            <person name="Andreopoulos W."/>
            <person name="Angelini C."/>
            <person name="Antonin V."/>
            <person name="Barry K.W."/>
            <person name="Bougher N.L."/>
            <person name="Buchanan P."/>
            <person name="Buyck B."/>
            <person name="Bense V."/>
            <person name="Catcheside P."/>
            <person name="Chovatia M."/>
            <person name="Cooper J."/>
            <person name="Damon W."/>
            <person name="Desjardin D."/>
            <person name="Finy P."/>
            <person name="Geml J."/>
            <person name="Haridas S."/>
            <person name="Hughes K."/>
            <person name="Justo A."/>
            <person name="Karasinski D."/>
            <person name="Kautmanova I."/>
            <person name="Kiss B."/>
            <person name="Kocsube S."/>
            <person name="Kotiranta H."/>
            <person name="LaButti K.M."/>
            <person name="Lechner B.E."/>
            <person name="Liimatainen K."/>
            <person name="Lipzen A."/>
            <person name="Lukacs Z."/>
            <person name="Mihaltcheva S."/>
            <person name="Morgado L.N."/>
            <person name="Niskanen T."/>
            <person name="Noordeloos M.E."/>
            <person name="Ohm R.A."/>
            <person name="Ortiz-Santana B."/>
            <person name="Ovrebo C."/>
            <person name="Racz N."/>
            <person name="Riley R."/>
            <person name="Savchenko A."/>
            <person name="Shiryaev A."/>
            <person name="Soop K."/>
            <person name="Spirin V."/>
            <person name="Szebenyi C."/>
            <person name="Tomsovsky M."/>
            <person name="Tulloss R.E."/>
            <person name="Uehling J."/>
            <person name="Grigoriev I.V."/>
            <person name="Vagvolgyi C."/>
            <person name="Papp T."/>
            <person name="Martin F.M."/>
            <person name="Miettinen O."/>
            <person name="Hibbett D.S."/>
            <person name="Nagy L.G."/>
        </authorList>
    </citation>
    <scope>NUCLEOTIDE SEQUENCE [LARGE SCALE GENOMIC DNA]</scope>
    <source>
        <strain evidence="9 10">OMC1185</strain>
    </source>
</reference>
<dbReference type="InterPro" id="IPR029510">
    <property type="entry name" value="Ald_DH_CS_GLU"/>
</dbReference>
<dbReference type="PANTHER" id="PTHR43570">
    <property type="entry name" value="ALDEHYDE DEHYDROGENASE"/>
    <property type="match status" value="1"/>
</dbReference>
<dbReference type="InterPro" id="IPR015590">
    <property type="entry name" value="Aldehyde_DH_dom"/>
</dbReference>
<dbReference type="AlphaFoldDB" id="A0A5C3MZ36"/>
<keyword evidence="3" id="KW-0520">NAD</keyword>
<evidence type="ECO:0000256" key="5">
    <source>
        <dbReference type="PIRSR" id="PIRSR036492-1"/>
    </source>
</evidence>
<dbReference type="EMBL" id="ML213513">
    <property type="protein sequence ID" value="TFK50470.1"/>
    <property type="molecule type" value="Genomic_DNA"/>
</dbReference>
<dbReference type="Proteomes" id="UP000305948">
    <property type="component" value="Unassembled WGS sequence"/>
</dbReference>
<feature type="active site" evidence="5">
    <location>
        <position position="251"/>
    </location>
</feature>
<dbReference type="SUPFAM" id="SSF53720">
    <property type="entry name" value="ALDH-like"/>
    <property type="match status" value="1"/>
</dbReference>
<evidence type="ECO:0000256" key="2">
    <source>
        <dbReference type="ARBA" id="ARBA00023002"/>
    </source>
</evidence>
<comment type="similarity">
    <text evidence="1 4 7">Belongs to the aldehyde dehydrogenase family.</text>
</comment>
<dbReference type="GO" id="GO:0005737">
    <property type="term" value="C:cytoplasm"/>
    <property type="evidence" value="ECO:0007669"/>
    <property type="project" value="TreeGrafter"/>
</dbReference>
<dbReference type="Gene3D" id="3.40.309.10">
    <property type="entry name" value="Aldehyde Dehydrogenase, Chain A, domain 2"/>
    <property type="match status" value="1"/>
</dbReference>
<gene>
    <name evidence="9" type="ORF">OE88DRAFT_1645524</name>
</gene>
<dbReference type="GO" id="GO:0004029">
    <property type="term" value="F:aldehyde dehydrogenase (NAD+) activity"/>
    <property type="evidence" value="ECO:0007669"/>
    <property type="project" value="TreeGrafter"/>
</dbReference>
<dbReference type="Pfam" id="PF00171">
    <property type="entry name" value="Aldedh"/>
    <property type="match status" value="1"/>
</dbReference>
<dbReference type="FunFam" id="3.40.309.10:FF:000003">
    <property type="entry name" value="Aldehyde dehydrogenase"/>
    <property type="match status" value="1"/>
</dbReference>
<dbReference type="Gene3D" id="3.40.605.10">
    <property type="entry name" value="Aldehyde Dehydrogenase, Chain A, domain 1"/>
    <property type="match status" value="1"/>
</dbReference>